<name>A0A832DK54_9BACT</name>
<protein>
    <submittedName>
        <fullName evidence="2">Uncharacterized protein</fullName>
    </submittedName>
</protein>
<gene>
    <name evidence="2" type="ORF">ENS56_05760</name>
</gene>
<organism evidence="2">
    <name type="scientific">Ignavibacterium album</name>
    <dbReference type="NCBI Taxonomy" id="591197"/>
    <lineage>
        <taxon>Bacteria</taxon>
        <taxon>Pseudomonadati</taxon>
        <taxon>Ignavibacteriota</taxon>
        <taxon>Ignavibacteria</taxon>
        <taxon>Ignavibacteriales</taxon>
        <taxon>Ignavibacteriaceae</taxon>
        <taxon>Ignavibacterium</taxon>
    </lineage>
</organism>
<proteinExistence type="predicted"/>
<accession>A0A832DK54</accession>
<reference evidence="2" key="1">
    <citation type="journal article" date="2020" name="mSystems">
        <title>Genome- and Community-Level Interaction Insights into Carbon Utilization and Element Cycling Functions of Hydrothermarchaeota in Hydrothermal Sediment.</title>
        <authorList>
            <person name="Zhou Z."/>
            <person name="Liu Y."/>
            <person name="Xu W."/>
            <person name="Pan J."/>
            <person name="Luo Z.H."/>
            <person name="Li M."/>
        </authorList>
    </citation>
    <scope>NUCLEOTIDE SEQUENCE [LARGE SCALE GENOMIC DNA]</scope>
    <source>
        <strain evidence="2">SpSt-500</strain>
    </source>
</reference>
<comment type="caution">
    <text evidence="2">The sequence shown here is derived from an EMBL/GenBank/DDBJ whole genome shotgun (WGS) entry which is preliminary data.</text>
</comment>
<evidence type="ECO:0000313" key="2">
    <source>
        <dbReference type="EMBL" id="HGT47519.1"/>
    </source>
</evidence>
<dbReference type="EMBL" id="DSVI01000007">
    <property type="protein sequence ID" value="HGT47519.1"/>
    <property type="molecule type" value="Genomic_DNA"/>
</dbReference>
<sequence>MNKELITAYLDNELRDESLKDEIKHLIDSDPEYKFEYQIQNLVKSIAKEKYKRQPAPEHLRRRILNQIASEINVQSPKESSAKQVSFWTGLFSKPAFSFATAIIIVVSIILILFNRTTQQPPVIAEDQLTPDNMFYQAENNFEAIIQGKLAPQIMADNPETIQKYFESSGVRYSTLVPTFKEWKLLGAVVSEDKGEKFAHHVYAGEKGEIVYVFQVDESYLKTHEIISLNENLLEYLEQGNCFIKTEDNKVVLFKKIDHNICAVVSNAPLPDVQNNFCNI</sequence>
<keyword evidence="1" id="KW-0812">Transmembrane</keyword>
<dbReference type="AlphaFoldDB" id="A0A832DK54"/>
<evidence type="ECO:0000256" key="1">
    <source>
        <dbReference type="SAM" id="Phobius"/>
    </source>
</evidence>
<feature type="transmembrane region" description="Helical" evidence="1">
    <location>
        <begin position="96"/>
        <end position="114"/>
    </location>
</feature>
<keyword evidence="1" id="KW-0472">Membrane</keyword>
<keyword evidence="1" id="KW-1133">Transmembrane helix</keyword>